<keyword evidence="1" id="KW-0472">Membrane</keyword>
<evidence type="ECO:0008006" key="4">
    <source>
        <dbReference type="Google" id="ProtNLM"/>
    </source>
</evidence>
<evidence type="ECO:0000256" key="1">
    <source>
        <dbReference type="SAM" id="Phobius"/>
    </source>
</evidence>
<keyword evidence="1" id="KW-0812">Transmembrane</keyword>
<feature type="transmembrane region" description="Helical" evidence="1">
    <location>
        <begin position="291"/>
        <end position="313"/>
    </location>
</feature>
<evidence type="ECO:0000313" key="3">
    <source>
        <dbReference type="Proteomes" id="UP001321741"/>
    </source>
</evidence>
<name>A0ABN6SM57_9LACO</name>
<feature type="transmembrane region" description="Helical" evidence="1">
    <location>
        <begin position="218"/>
        <end position="240"/>
    </location>
</feature>
<protein>
    <recommendedName>
        <fullName evidence="4">MacB-like periplasmic core domain-containing protein</fullName>
    </recommendedName>
</protein>
<gene>
    <name evidence="2" type="ORF">KIM322_07800</name>
</gene>
<keyword evidence="3" id="KW-1185">Reference proteome</keyword>
<reference evidence="2 3" key="1">
    <citation type="journal article" date="2023" name="Microbiol. Spectr.">
        <title>Symbiosis of Carpenter Bees with Uncharacterized Lactic Acid Bacteria Showing NAD Auxotrophy.</title>
        <authorList>
            <person name="Kawasaki S."/>
            <person name="Ozawa K."/>
            <person name="Mori T."/>
            <person name="Yamamoto A."/>
            <person name="Ito M."/>
            <person name="Ohkuma M."/>
            <person name="Sakamoto M."/>
            <person name="Matsutani M."/>
        </authorList>
    </citation>
    <scope>NUCLEOTIDE SEQUENCE [LARGE SCALE GENOMIC DNA]</scope>
    <source>
        <strain evidence="2 3">Kim32-2</strain>
    </source>
</reference>
<proteinExistence type="predicted"/>
<evidence type="ECO:0000313" key="2">
    <source>
        <dbReference type="EMBL" id="BDR60519.1"/>
    </source>
</evidence>
<dbReference type="EMBL" id="AP026803">
    <property type="protein sequence ID" value="BDR60519.1"/>
    <property type="molecule type" value="Genomic_DNA"/>
</dbReference>
<organism evidence="2 3">
    <name type="scientific">Lactobacillus xylocopicola</name>
    <dbReference type="NCBI Taxonomy" id="2976676"/>
    <lineage>
        <taxon>Bacteria</taxon>
        <taxon>Bacillati</taxon>
        <taxon>Bacillota</taxon>
        <taxon>Bacilli</taxon>
        <taxon>Lactobacillales</taxon>
        <taxon>Lactobacillaceae</taxon>
        <taxon>Lactobacillus</taxon>
    </lineage>
</organism>
<accession>A0ABN6SM57</accession>
<sequence length="321" mass="37108">MKVKKFILIIILFLSFLGIGSMLSNIQSNQADQLLEAYGLSNNTRYFKVQSKQTVGAFLRFLQKKYPKRKIQIHLASQHERNQTLIWSNHDVVTLPTENGRYFTRDDFKGKVSFAVLGQNARVKTLQVQNNQYVDLGNKYYTVIGTFKHYRQMKQNEYYLTTGPQQPTGRFKLQNYVIIIDSSVKISRQLAAHYGAKLKTPPFVKKHQNRKFSVVKEILLAIGLIIFAGSCNFFLALIDWETVKKTHLNGKLLLNWLVNRGIRIMLIELLLALAAYFFLCWRAFFSNTQHLLGLLLACWLLVSIAFTSSIFYLTRRSDPHA</sequence>
<feature type="transmembrane region" description="Helical" evidence="1">
    <location>
        <begin position="261"/>
        <end position="285"/>
    </location>
</feature>
<keyword evidence="1" id="KW-1133">Transmembrane helix</keyword>
<dbReference type="RefSeq" id="WP_317638216.1">
    <property type="nucleotide sequence ID" value="NZ_AP026803.1"/>
</dbReference>
<dbReference type="Proteomes" id="UP001321741">
    <property type="component" value="Chromosome"/>
</dbReference>